<evidence type="ECO:0000313" key="2">
    <source>
        <dbReference type="Proteomes" id="UP000712600"/>
    </source>
</evidence>
<proteinExistence type="predicted"/>
<protein>
    <submittedName>
        <fullName evidence="1">Uncharacterized protein</fullName>
    </submittedName>
</protein>
<reference evidence="1" key="1">
    <citation type="submission" date="2019-12" db="EMBL/GenBank/DDBJ databases">
        <title>Genome sequencing and annotation of Brassica cretica.</title>
        <authorList>
            <person name="Studholme D.J."/>
            <person name="Sarris P."/>
        </authorList>
    </citation>
    <scope>NUCLEOTIDE SEQUENCE</scope>
    <source>
        <strain evidence="1">PFS-109/04</strain>
        <tissue evidence="1">Leaf</tissue>
    </source>
</reference>
<dbReference type="AlphaFoldDB" id="A0A8S9PUH9"/>
<dbReference type="EMBL" id="QGKX02001347">
    <property type="protein sequence ID" value="KAF3524968.1"/>
    <property type="molecule type" value="Genomic_DNA"/>
</dbReference>
<sequence>MLLGCGFKNVPNPNSNETRRWRSMAVTPELLRPFVTHDLIECAACHESERASSGERKIKRWRATEQAEECDGLLAAEQAALS</sequence>
<comment type="caution">
    <text evidence="1">The sequence shown here is derived from an EMBL/GenBank/DDBJ whole genome shotgun (WGS) entry which is preliminary data.</text>
</comment>
<name>A0A8S9PUH9_BRACR</name>
<evidence type="ECO:0000313" key="1">
    <source>
        <dbReference type="EMBL" id="KAF3524968.1"/>
    </source>
</evidence>
<gene>
    <name evidence="1" type="ORF">F2Q69_00048708</name>
</gene>
<dbReference type="Proteomes" id="UP000712600">
    <property type="component" value="Unassembled WGS sequence"/>
</dbReference>
<organism evidence="1 2">
    <name type="scientific">Brassica cretica</name>
    <name type="common">Mustard</name>
    <dbReference type="NCBI Taxonomy" id="69181"/>
    <lineage>
        <taxon>Eukaryota</taxon>
        <taxon>Viridiplantae</taxon>
        <taxon>Streptophyta</taxon>
        <taxon>Embryophyta</taxon>
        <taxon>Tracheophyta</taxon>
        <taxon>Spermatophyta</taxon>
        <taxon>Magnoliopsida</taxon>
        <taxon>eudicotyledons</taxon>
        <taxon>Gunneridae</taxon>
        <taxon>Pentapetalae</taxon>
        <taxon>rosids</taxon>
        <taxon>malvids</taxon>
        <taxon>Brassicales</taxon>
        <taxon>Brassicaceae</taxon>
        <taxon>Brassiceae</taxon>
        <taxon>Brassica</taxon>
    </lineage>
</organism>
<accession>A0A8S9PUH9</accession>